<dbReference type="NCBIfam" id="TIGR04183">
    <property type="entry name" value="Por_Secre_tail"/>
    <property type="match status" value="1"/>
</dbReference>
<reference evidence="2" key="1">
    <citation type="submission" date="2019-08" db="EMBL/GenBank/DDBJ databases">
        <authorList>
            <person name="Kucharzyk K."/>
            <person name="Murdoch R.W."/>
            <person name="Higgins S."/>
            <person name="Loffler F."/>
        </authorList>
    </citation>
    <scope>NUCLEOTIDE SEQUENCE</scope>
</reference>
<proteinExistence type="predicted"/>
<accession>A0A645F970</accession>
<protein>
    <recommendedName>
        <fullName evidence="1">Secretion system C-terminal sorting domain-containing protein</fullName>
    </recommendedName>
</protein>
<evidence type="ECO:0000259" key="1">
    <source>
        <dbReference type="Pfam" id="PF18962"/>
    </source>
</evidence>
<dbReference type="Pfam" id="PF18962">
    <property type="entry name" value="Por_Secre_tail"/>
    <property type="match status" value="1"/>
</dbReference>
<name>A0A645F970_9ZZZZ</name>
<evidence type="ECO:0000313" key="2">
    <source>
        <dbReference type="EMBL" id="MPN09013.1"/>
    </source>
</evidence>
<feature type="domain" description="Secretion system C-terminal sorting" evidence="1">
    <location>
        <begin position="198"/>
        <end position="263"/>
    </location>
</feature>
<dbReference type="InterPro" id="IPR026444">
    <property type="entry name" value="Secre_tail"/>
</dbReference>
<gene>
    <name evidence="2" type="ORF">SDC9_156301</name>
</gene>
<organism evidence="2">
    <name type="scientific">bioreactor metagenome</name>
    <dbReference type="NCBI Taxonomy" id="1076179"/>
    <lineage>
        <taxon>unclassified sequences</taxon>
        <taxon>metagenomes</taxon>
        <taxon>ecological metagenomes</taxon>
    </lineage>
</organism>
<dbReference type="AlphaFoldDB" id="A0A645F970"/>
<sequence length="269" mass="30087">MPEGYLTDFPVISTAENPVWYNMMSSNYGNNVEQRRNRYMYWDGTALAADKIDAGITAEMQQDKYMWRLEQAPGTNDDTHKYVYLVSKVDNQQISFSNDAGVNNPPVTMSAQGIQLKMGTSQELKDLAKFTNEIPVPGQHYLENESVSPTISLLNISGTYGLIWFNAYASTTKSSGWFFYPAVSSGVEIVKNDILNAYPSPFNNQIQIDSKLRNLEKVEVYNIQGAKVLSVSINPYKLNTSDLVPGLYMVKAYADGNVYSTKLMKATAN</sequence>
<dbReference type="EMBL" id="VSSQ01055107">
    <property type="protein sequence ID" value="MPN09013.1"/>
    <property type="molecule type" value="Genomic_DNA"/>
</dbReference>
<comment type="caution">
    <text evidence="2">The sequence shown here is derived from an EMBL/GenBank/DDBJ whole genome shotgun (WGS) entry which is preliminary data.</text>
</comment>